<dbReference type="Proteomes" id="UP001153678">
    <property type="component" value="Unassembled WGS sequence"/>
</dbReference>
<evidence type="ECO:0000259" key="1">
    <source>
        <dbReference type="PROSITE" id="PS51886"/>
    </source>
</evidence>
<gene>
    <name evidence="2" type="ORF">FWILDA_LOCUS843</name>
</gene>
<dbReference type="InterPro" id="IPR006571">
    <property type="entry name" value="TLDc_dom"/>
</dbReference>
<name>A0A9W4WHW0_9GLOM</name>
<keyword evidence="3" id="KW-1185">Reference proteome</keyword>
<evidence type="ECO:0000313" key="2">
    <source>
        <dbReference type="EMBL" id="CAI2162992.1"/>
    </source>
</evidence>
<accession>A0A9W4WHW0</accession>
<organism evidence="2 3">
    <name type="scientific">Funneliformis geosporum</name>
    <dbReference type="NCBI Taxonomy" id="1117311"/>
    <lineage>
        <taxon>Eukaryota</taxon>
        <taxon>Fungi</taxon>
        <taxon>Fungi incertae sedis</taxon>
        <taxon>Mucoromycota</taxon>
        <taxon>Glomeromycotina</taxon>
        <taxon>Glomeromycetes</taxon>
        <taxon>Glomerales</taxon>
        <taxon>Glomeraceae</taxon>
        <taxon>Funneliformis</taxon>
    </lineage>
</organism>
<dbReference type="Gene3D" id="1.10.510.10">
    <property type="entry name" value="Transferase(Phosphotransferase) domain 1"/>
    <property type="match status" value="1"/>
</dbReference>
<dbReference type="Gene3D" id="1.25.40.420">
    <property type="match status" value="1"/>
</dbReference>
<proteinExistence type="predicted"/>
<protein>
    <submittedName>
        <fullName evidence="2">16417_t:CDS:1</fullName>
    </submittedName>
</protein>
<dbReference type="Pfam" id="PF07534">
    <property type="entry name" value="TLD"/>
    <property type="match status" value="1"/>
</dbReference>
<feature type="domain" description="TLDc" evidence="1">
    <location>
        <begin position="252"/>
        <end position="422"/>
    </location>
</feature>
<dbReference type="PROSITE" id="PS51886">
    <property type="entry name" value="TLDC"/>
    <property type="match status" value="1"/>
</dbReference>
<comment type="caution">
    <text evidence="2">The sequence shown here is derived from an EMBL/GenBank/DDBJ whole genome shotgun (WGS) entry which is preliminary data.</text>
</comment>
<sequence length="424" mass="49626">MFMMELIKDFLAIEISQGLREEFIPGTPDDYVNIYTECWDNEPDKRPDMNQVADKLNAMITKRNMITEKDQINKSESSLLLSGHQDLRSINNILHAIFQVESFKQLQEYCFNYICRMPETLFNLSDFLKLEERILLELIKREDIQIDEIELWNYLVKWGIAQTSELNEKDVTDLDSWNEEDFVSLKNSLNQVITNIRFFEIPSKCFYNKIMPFKKVLPEALVEEILSFQMSNSLPNQIILAPRHGRITIDSTVINLRHAAILNNWIQNKSANAKILNDSKYSFKLIYRGSRDGYDFIPVSSLCEGGQRASILIIKIRDNETILGGFNPLGWKYNISNDGGFFYQWDSTNESFIFSFKRDFKISRVINRSKAIYQSSYVFGFGDDLVINHHHKCGTCNNRDYKRRTLDIISFNFEEMEIFEIIKG</sequence>
<dbReference type="Pfam" id="PF07707">
    <property type="entry name" value="BACK"/>
    <property type="match status" value="1"/>
</dbReference>
<dbReference type="EMBL" id="CAMKVN010000063">
    <property type="protein sequence ID" value="CAI2162992.1"/>
    <property type="molecule type" value="Genomic_DNA"/>
</dbReference>
<dbReference type="AlphaFoldDB" id="A0A9W4WHW0"/>
<evidence type="ECO:0000313" key="3">
    <source>
        <dbReference type="Proteomes" id="UP001153678"/>
    </source>
</evidence>
<reference evidence="2" key="1">
    <citation type="submission" date="2022-08" db="EMBL/GenBank/DDBJ databases">
        <authorList>
            <person name="Kallberg Y."/>
            <person name="Tangrot J."/>
            <person name="Rosling A."/>
        </authorList>
    </citation>
    <scope>NUCLEOTIDE SEQUENCE</scope>
    <source>
        <strain evidence="2">Wild A</strain>
    </source>
</reference>
<dbReference type="InterPro" id="IPR011705">
    <property type="entry name" value="BACK"/>
</dbReference>